<name>A0A8F3E7H6_9CAUD</name>
<sequence length="238" mass="26526">MTDHIVTHHMGNGLTSPCGLEPAAVYSGLQAGFATDWALVNCPVCLEHPSHKPGVGEPTPLQTFYVTFGMMYRHEKHPFWTGAHPDGWLEVQAPDEDAARELVRRYIGNRYAFIYDKLRFDPKWHPLGALASIKDGAAPWYAPHVPHFGPPFTTSDCRYYGFETSEVVAARIEGELAKDSDADAIRELGYEAELVHKHCLTEGLALFKRVIEVDSRVMAGELDYADPHECPVCETSIT</sequence>
<gene>
    <name evidence="1" type="primary">91</name>
    <name evidence="1" type="ORF">SEA_SILENTRX_91</name>
</gene>
<evidence type="ECO:0000313" key="1">
    <source>
        <dbReference type="EMBL" id="QWY82831.1"/>
    </source>
</evidence>
<dbReference type="EMBL" id="MW862992">
    <property type="protein sequence ID" value="QWY82831.1"/>
    <property type="molecule type" value="Genomic_DNA"/>
</dbReference>
<accession>A0A8F3E7H6</accession>
<dbReference type="KEGG" id="vg:77932349"/>
<evidence type="ECO:0000313" key="2">
    <source>
        <dbReference type="Proteomes" id="UP000693725"/>
    </source>
</evidence>
<reference evidence="1" key="1">
    <citation type="submission" date="2021-04" db="EMBL/GenBank/DDBJ databases">
        <authorList>
            <person name="Edwards E.G."/>
            <person name="Siddiqui F.A."/>
            <person name="Anastasi R.E."/>
            <person name="Conroy D.J."/>
            <person name="Gerton T.J."/>
            <person name="Laizure I.E."/>
            <person name="Reynolds J.D."/>
            <person name="Ulker M."/>
            <person name="Ouellette S.K."/>
            <person name="Duggan K.O."/>
            <person name="Johnson K.C."/>
            <person name="MacLea K.S."/>
            <person name="Garlena R.A."/>
            <person name="Russell D.A."/>
            <person name="Jacobs-Sera D."/>
            <person name="Hatfull G.F."/>
        </authorList>
    </citation>
    <scope>NUCLEOTIDE SEQUENCE</scope>
</reference>
<dbReference type="Proteomes" id="UP000693725">
    <property type="component" value="Segment"/>
</dbReference>
<dbReference type="GeneID" id="77932349"/>
<keyword evidence="2" id="KW-1185">Reference proteome</keyword>
<protein>
    <submittedName>
        <fullName evidence="1">Uncharacterized protein</fullName>
    </submittedName>
</protein>
<dbReference type="RefSeq" id="YP_010656472.1">
    <property type="nucleotide sequence ID" value="NC_070838.1"/>
</dbReference>
<proteinExistence type="predicted"/>
<organism evidence="1 2">
    <name type="scientific">Arthrobacter phage SilentRX</name>
    <dbReference type="NCBI Taxonomy" id="2836091"/>
    <lineage>
        <taxon>Viruses</taxon>
        <taxon>Duplodnaviria</taxon>
        <taxon>Heunggongvirae</taxon>
        <taxon>Uroviricota</taxon>
        <taxon>Caudoviricetes</taxon>
        <taxon>Silentrexvirus</taxon>
        <taxon>Silentrexvirus silentrx</taxon>
    </lineage>
</organism>